<evidence type="ECO:0000256" key="1">
    <source>
        <dbReference type="ARBA" id="ARBA00022737"/>
    </source>
</evidence>
<dbReference type="GO" id="GO:0005737">
    <property type="term" value="C:cytoplasm"/>
    <property type="evidence" value="ECO:0007669"/>
    <property type="project" value="TreeGrafter"/>
</dbReference>
<dbReference type="SUPFAM" id="SSF48403">
    <property type="entry name" value="Ankyrin repeat"/>
    <property type="match status" value="1"/>
</dbReference>
<dbReference type="InterPro" id="IPR050745">
    <property type="entry name" value="Multifunctional_regulatory"/>
</dbReference>
<sequence>MYVVKVMDFLEMEGPPEAHHALLERGLLHQWQPDMYVIFVSHQWLGRTHPDPQGNHADVLRRALTGMMDGSLEVELEIDEYTSQQVEPARIRQGYLFLDWFAIPQITARAPGINEEVTKTDAAQAVQSIPFYVEVSDVLLALVPEFVHAETGRYCNYTSWLSRGWCRAELWCHVLSNKRDKSIVVVHSTLEAKFMMTWDWQENIVVDGDFTVETDREVVVSLGRRALECKIAHLSEEGPLQAYRYFLARQAAMLGRSPLTWDTEGFLEHFKFPSLGLAVEDTSSMNAVMCAVLSGDLMMLRLLVRHKADLNFTITGLGEFGFRDSFTVLMAAVKSKQPATLVASLIHLRADVSRRADIGDNAVSHVKFPEQVRILLEARADFHSGREPFCFTPLTQASGMTSTATLKALLMARCDPNPVSKGLGITPLVGLVRFARGSPHALASAAMLLEHRADPNGRVHPSGAFALQCYQARARAFLLGLQSCSEDTKTLAGLQGSTPLGVAASVGDQALVELLLQNGAELLPNDRGDMPEEEEEVAAGVYGRALAFSLEGFVQNGQKRVTALSEETLRLCEGCSASSIAQFLTQELLTAWRGWQKEKSPDSCVGLEAFGRCLAEVAGTAKTAVEARNREFLRSILWEVVGLDPSSALAAALKPFDRPGEFSVDAINI</sequence>
<dbReference type="Pfam" id="PF00023">
    <property type="entry name" value="Ank"/>
    <property type="match status" value="1"/>
</dbReference>
<keyword evidence="1" id="KW-0677">Repeat</keyword>
<dbReference type="Gene3D" id="1.25.40.20">
    <property type="entry name" value="Ankyrin repeat-containing domain"/>
    <property type="match status" value="2"/>
</dbReference>
<dbReference type="GO" id="GO:2000812">
    <property type="term" value="P:regulation of barbed-end actin filament capping"/>
    <property type="evidence" value="ECO:0007669"/>
    <property type="project" value="TreeGrafter"/>
</dbReference>
<comment type="caution">
    <text evidence="4">The sequence shown here is derived from an EMBL/GenBank/DDBJ whole genome shotgun (WGS) entry which is preliminary data.</text>
</comment>
<dbReference type="Proteomes" id="UP000604046">
    <property type="component" value="Unassembled WGS sequence"/>
</dbReference>
<dbReference type="InterPro" id="IPR036770">
    <property type="entry name" value="Ankyrin_rpt-contain_sf"/>
</dbReference>
<dbReference type="InterPro" id="IPR002110">
    <property type="entry name" value="Ankyrin_rpt"/>
</dbReference>
<evidence type="ECO:0000256" key="3">
    <source>
        <dbReference type="PROSITE-ProRule" id="PRU00023"/>
    </source>
</evidence>
<keyword evidence="5" id="KW-1185">Reference proteome</keyword>
<feature type="repeat" description="ANK" evidence="3">
    <location>
        <begin position="495"/>
        <end position="527"/>
    </location>
</feature>
<dbReference type="SMART" id="SM00248">
    <property type="entry name" value="ANK"/>
    <property type="match status" value="5"/>
</dbReference>
<evidence type="ECO:0000313" key="4">
    <source>
        <dbReference type="EMBL" id="CAE7417810.1"/>
    </source>
</evidence>
<dbReference type="PROSITE" id="PS50297">
    <property type="entry name" value="ANK_REP_REGION"/>
    <property type="match status" value="1"/>
</dbReference>
<dbReference type="AlphaFoldDB" id="A0A812R4B0"/>
<accession>A0A812R4B0</accession>
<keyword evidence="2 3" id="KW-0040">ANK repeat</keyword>
<proteinExistence type="predicted"/>
<gene>
    <name evidence="4" type="ORF">SNAT2548_LOCUS22724</name>
</gene>
<dbReference type="OrthoDB" id="411275at2759"/>
<name>A0A812R4B0_9DINO</name>
<dbReference type="GO" id="GO:0005634">
    <property type="term" value="C:nucleus"/>
    <property type="evidence" value="ECO:0007669"/>
    <property type="project" value="TreeGrafter"/>
</dbReference>
<dbReference type="PANTHER" id="PTHR24189:SF50">
    <property type="entry name" value="ANKYRIN REPEAT AND SOCS BOX PROTEIN 2"/>
    <property type="match status" value="1"/>
</dbReference>
<reference evidence="4" key="1">
    <citation type="submission" date="2021-02" db="EMBL/GenBank/DDBJ databases">
        <authorList>
            <person name="Dougan E. K."/>
            <person name="Rhodes N."/>
            <person name="Thang M."/>
            <person name="Chan C."/>
        </authorList>
    </citation>
    <scope>NUCLEOTIDE SEQUENCE</scope>
</reference>
<protein>
    <submittedName>
        <fullName evidence="4">Uncharacterized protein</fullName>
    </submittedName>
</protein>
<dbReference type="PANTHER" id="PTHR24189">
    <property type="entry name" value="MYOTROPHIN"/>
    <property type="match status" value="1"/>
</dbReference>
<organism evidence="4 5">
    <name type="scientific">Symbiodinium natans</name>
    <dbReference type="NCBI Taxonomy" id="878477"/>
    <lineage>
        <taxon>Eukaryota</taxon>
        <taxon>Sar</taxon>
        <taxon>Alveolata</taxon>
        <taxon>Dinophyceae</taxon>
        <taxon>Suessiales</taxon>
        <taxon>Symbiodiniaceae</taxon>
        <taxon>Symbiodinium</taxon>
    </lineage>
</organism>
<evidence type="ECO:0000313" key="5">
    <source>
        <dbReference type="Proteomes" id="UP000604046"/>
    </source>
</evidence>
<dbReference type="EMBL" id="CAJNDS010002297">
    <property type="protein sequence ID" value="CAE7417810.1"/>
    <property type="molecule type" value="Genomic_DNA"/>
</dbReference>
<evidence type="ECO:0000256" key="2">
    <source>
        <dbReference type="ARBA" id="ARBA00023043"/>
    </source>
</evidence>
<dbReference type="PROSITE" id="PS50088">
    <property type="entry name" value="ANK_REPEAT"/>
    <property type="match status" value="1"/>
</dbReference>